<dbReference type="InterPro" id="IPR002201">
    <property type="entry name" value="Glyco_trans_9"/>
</dbReference>
<dbReference type="SUPFAM" id="SSF53756">
    <property type="entry name" value="UDP-Glycosyltransferase/glycogen phosphorylase"/>
    <property type="match status" value="1"/>
</dbReference>
<dbReference type="PANTHER" id="PTHR30160">
    <property type="entry name" value="TETRAACYLDISACCHARIDE 4'-KINASE-RELATED"/>
    <property type="match status" value="1"/>
</dbReference>
<dbReference type="EMBL" id="AP018449">
    <property type="protein sequence ID" value="BBB91612.1"/>
    <property type="molecule type" value="Genomic_DNA"/>
</dbReference>
<protein>
    <submittedName>
        <fullName evidence="3">Lipopolysaccharide core heptosyltransferase RfaQ</fullName>
        <ecNumber evidence="3">2.-.-.-</ecNumber>
    </submittedName>
</protein>
<dbReference type="Pfam" id="PF01075">
    <property type="entry name" value="Glyco_transf_9"/>
    <property type="match status" value="1"/>
</dbReference>
<dbReference type="EC" id="2.-.-.-" evidence="3"/>
<sequence length="331" mass="37292">MKINKPVKKVFVAQRASLGDTLLSTPTLRAIKEKYPESRTIFLASPSARDILEGHPYVDELIVYEKGDRVFPIIKKIWRSDFALILDYHYRSSLFSWLARIPVRIGRSPLNKSFLTHQVLGTPSSDVYEAENTLAVARYAGIDTMNYKLVMAPLKALEQEKADRLLRTAGIDIEKDKLVVLAPYSLSDLKDWPEENYRQVIGFLKKHGYKPVLVGGKEHRSRASGFRGVYNFVGDTNIRETAYLISLAELVICGCTSVLHFAATTSTKAVAIYGPTTPVQWAPRQGCTPISKFLDCSPCYNTGRECERDKLCVRLVTAEEVMREVSQILKL</sequence>
<dbReference type="Gene3D" id="3.40.50.2000">
    <property type="entry name" value="Glycogen Phosphorylase B"/>
    <property type="match status" value="2"/>
</dbReference>
<dbReference type="AlphaFoldDB" id="A0A348AKL4"/>
<keyword evidence="2 3" id="KW-0808">Transferase</keyword>
<dbReference type="GO" id="GO:0008713">
    <property type="term" value="F:ADP-heptose-lipopolysaccharide heptosyltransferase activity"/>
    <property type="evidence" value="ECO:0007669"/>
    <property type="project" value="TreeGrafter"/>
</dbReference>
<reference evidence="3 4" key="1">
    <citation type="journal article" date="2018" name="Int. J. Syst. Evol. Microbiol.">
        <title>Methylomusa anaerophila gen. nov., sp. nov., an anaerobic methanol-utilizing bacterium isolated from a microbial fuel cell.</title>
        <authorList>
            <person name="Amano N."/>
            <person name="Yamamuro A."/>
            <person name="Miyahara M."/>
            <person name="Kouzuma A."/>
            <person name="Abe T."/>
            <person name="Watanabe K."/>
        </authorList>
    </citation>
    <scope>NUCLEOTIDE SEQUENCE [LARGE SCALE GENOMIC DNA]</scope>
    <source>
        <strain evidence="3 4">MMFC1</strain>
    </source>
</reference>
<dbReference type="PANTHER" id="PTHR30160:SF1">
    <property type="entry name" value="LIPOPOLYSACCHARIDE 1,2-N-ACETYLGLUCOSAMINETRANSFERASE-RELATED"/>
    <property type="match status" value="1"/>
</dbReference>
<dbReference type="KEGG" id="mana:MAMMFC1_02296"/>
<dbReference type="GO" id="GO:0005829">
    <property type="term" value="C:cytosol"/>
    <property type="evidence" value="ECO:0007669"/>
    <property type="project" value="TreeGrafter"/>
</dbReference>
<accession>A0A348AKL4</accession>
<organism evidence="3 4">
    <name type="scientific">Methylomusa anaerophila</name>
    <dbReference type="NCBI Taxonomy" id="1930071"/>
    <lineage>
        <taxon>Bacteria</taxon>
        <taxon>Bacillati</taxon>
        <taxon>Bacillota</taxon>
        <taxon>Negativicutes</taxon>
        <taxon>Selenomonadales</taxon>
        <taxon>Sporomusaceae</taxon>
        <taxon>Methylomusa</taxon>
    </lineage>
</organism>
<proteinExistence type="predicted"/>
<dbReference type="OrthoDB" id="9779555at2"/>
<dbReference type="GO" id="GO:0009244">
    <property type="term" value="P:lipopolysaccharide core region biosynthetic process"/>
    <property type="evidence" value="ECO:0007669"/>
    <property type="project" value="TreeGrafter"/>
</dbReference>
<dbReference type="CDD" id="cd03789">
    <property type="entry name" value="GT9_LPS_heptosyltransferase"/>
    <property type="match status" value="1"/>
</dbReference>
<keyword evidence="1" id="KW-0328">Glycosyltransferase</keyword>
<evidence type="ECO:0000256" key="1">
    <source>
        <dbReference type="ARBA" id="ARBA00022676"/>
    </source>
</evidence>
<name>A0A348AKL4_9FIRM</name>
<dbReference type="Proteomes" id="UP000276437">
    <property type="component" value="Chromosome"/>
</dbReference>
<dbReference type="RefSeq" id="WP_126308606.1">
    <property type="nucleotide sequence ID" value="NZ_AP018449.1"/>
</dbReference>
<evidence type="ECO:0000256" key="2">
    <source>
        <dbReference type="ARBA" id="ARBA00022679"/>
    </source>
</evidence>
<evidence type="ECO:0000313" key="4">
    <source>
        <dbReference type="Proteomes" id="UP000276437"/>
    </source>
</evidence>
<dbReference type="InterPro" id="IPR051199">
    <property type="entry name" value="LPS_LOS_Heptosyltrfase"/>
</dbReference>
<gene>
    <name evidence="3" type="primary">rfaQ_5</name>
    <name evidence="3" type="ORF">MAMMFC1_02296</name>
</gene>
<keyword evidence="4" id="KW-1185">Reference proteome</keyword>
<evidence type="ECO:0000313" key="3">
    <source>
        <dbReference type="EMBL" id="BBB91612.1"/>
    </source>
</evidence>